<name>A0AAE1YH19_9LAMI</name>
<feature type="transmembrane region" description="Helical" evidence="1">
    <location>
        <begin position="132"/>
        <end position="150"/>
    </location>
</feature>
<keyword evidence="1" id="KW-1133">Transmembrane helix</keyword>
<dbReference type="PANTHER" id="PTHR36367:SF2">
    <property type="entry name" value="TRANSMEMBRANE PROTEIN"/>
    <property type="match status" value="1"/>
</dbReference>
<proteinExistence type="predicted"/>
<feature type="transmembrane region" description="Helical" evidence="1">
    <location>
        <begin position="244"/>
        <end position="264"/>
    </location>
</feature>
<dbReference type="PANTHER" id="PTHR36367">
    <property type="entry name" value="TRANSMEMBRANE PROTEIN"/>
    <property type="match status" value="1"/>
</dbReference>
<feature type="transmembrane region" description="Helical" evidence="1">
    <location>
        <begin position="200"/>
        <end position="219"/>
    </location>
</feature>
<feature type="transmembrane region" description="Helical" evidence="1">
    <location>
        <begin position="170"/>
        <end position="188"/>
    </location>
</feature>
<evidence type="ECO:0000313" key="2">
    <source>
        <dbReference type="EMBL" id="KAK4430195.1"/>
    </source>
</evidence>
<organism evidence="2 3">
    <name type="scientific">Sesamum alatum</name>
    <dbReference type="NCBI Taxonomy" id="300844"/>
    <lineage>
        <taxon>Eukaryota</taxon>
        <taxon>Viridiplantae</taxon>
        <taxon>Streptophyta</taxon>
        <taxon>Embryophyta</taxon>
        <taxon>Tracheophyta</taxon>
        <taxon>Spermatophyta</taxon>
        <taxon>Magnoliopsida</taxon>
        <taxon>eudicotyledons</taxon>
        <taxon>Gunneridae</taxon>
        <taxon>Pentapetalae</taxon>
        <taxon>asterids</taxon>
        <taxon>lamiids</taxon>
        <taxon>Lamiales</taxon>
        <taxon>Pedaliaceae</taxon>
        <taxon>Sesamum</taxon>
    </lineage>
</organism>
<feature type="transmembrane region" description="Helical" evidence="1">
    <location>
        <begin position="290"/>
        <end position="309"/>
    </location>
</feature>
<dbReference type="EMBL" id="JACGWO010000004">
    <property type="protein sequence ID" value="KAK4430195.1"/>
    <property type="molecule type" value="Genomic_DNA"/>
</dbReference>
<reference evidence="2" key="2">
    <citation type="journal article" date="2024" name="Plant">
        <title>Genomic evolution and insights into agronomic trait innovations of Sesamum species.</title>
        <authorList>
            <person name="Miao H."/>
            <person name="Wang L."/>
            <person name="Qu L."/>
            <person name="Liu H."/>
            <person name="Sun Y."/>
            <person name="Le M."/>
            <person name="Wang Q."/>
            <person name="Wei S."/>
            <person name="Zheng Y."/>
            <person name="Lin W."/>
            <person name="Duan Y."/>
            <person name="Cao H."/>
            <person name="Xiong S."/>
            <person name="Wang X."/>
            <person name="Wei L."/>
            <person name="Li C."/>
            <person name="Ma Q."/>
            <person name="Ju M."/>
            <person name="Zhao R."/>
            <person name="Li G."/>
            <person name="Mu C."/>
            <person name="Tian Q."/>
            <person name="Mei H."/>
            <person name="Zhang T."/>
            <person name="Gao T."/>
            <person name="Zhang H."/>
        </authorList>
    </citation>
    <scope>NUCLEOTIDE SEQUENCE</scope>
    <source>
        <strain evidence="2">3651</strain>
    </source>
</reference>
<keyword evidence="1" id="KW-0472">Membrane</keyword>
<reference evidence="2" key="1">
    <citation type="submission" date="2020-06" db="EMBL/GenBank/DDBJ databases">
        <authorList>
            <person name="Li T."/>
            <person name="Hu X."/>
            <person name="Zhang T."/>
            <person name="Song X."/>
            <person name="Zhang H."/>
            <person name="Dai N."/>
            <person name="Sheng W."/>
            <person name="Hou X."/>
            <person name="Wei L."/>
        </authorList>
    </citation>
    <scope>NUCLEOTIDE SEQUENCE</scope>
    <source>
        <strain evidence="2">3651</strain>
        <tissue evidence="2">Leaf</tissue>
    </source>
</reference>
<feature type="transmembrane region" description="Helical" evidence="1">
    <location>
        <begin position="101"/>
        <end position="120"/>
    </location>
</feature>
<evidence type="ECO:0000256" key="1">
    <source>
        <dbReference type="SAM" id="Phobius"/>
    </source>
</evidence>
<feature type="transmembrane region" description="Helical" evidence="1">
    <location>
        <begin position="321"/>
        <end position="342"/>
    </location>
</feature>
<gene>
    <name evidence="2" type="ORF">Salat_1320200</name>
</gene>
<keyword evidence="3" id="KW-1185">Reference proteome</keyword>
<dbReference type="Proteomes" id="UP001293254">
    <property type="component" value="Unassembled WGS sequence"/>
</dbReference>
<sequence length="348" mass="39019">MLSATLTLCSTSSPPARNFTLLKPSKNFKLRNPVSLFERRPKAVAFSIDEQEKRFDPSLFAARAPGLGTHRKFISTTTAATSGGGGSVSELDDNVRRLLQALLWIAESVYIIWLFLLPYAPGDPVWAISSETINSLIGLSLNFFFILPLLNSVGIHLIEAPVLHPMSEGLFNFVIGWTFMFAPLLYTDRRRDRYKGSLDVLWGFQMFLTNTFLIPYMAIRLNEADGEYTPSKTSQLGSVMKNGAPVVGLIGGLACLISILWALFGRGDGNYGDLPERWQFLLSYLGSERLAYAFIWDIFLYIIFQPWLIGDNLQNIQKDKVAVVNYLRFVPVVGLIAYCLCLDADYEK</sequence>
<keyword evidence="1" id="KW-0812">Transmembrane</keyword>
<comment type="caution">
    <text evidence="2">The sequence shown here is derived from an EMBL/GenBank/DDBJ whole genome shotgun (WGS) entry which is preliminary data.</text>
</comment>
<evidence type="ECO:0000313" key="3">
    <source>
        <dbReference type="Proteomes" id="UP001293254"/>
    </source>
</evidence>
<dbReference type="AlphaFoldDB" id="A0AAE1YH19"/>
<evidence type="ECO:0008006" key="4">
    <source>
        <dbReference type="Google" id="ProtNLM"/>
    </source>
</evidence>
<accession>A0AAE1YH19</accession>
<protein>
    <recommendedName>
        <fullName evidence="4">Transmembrane protein</fullName>
    </recommendedName>
</protein>